<organism evidence="8 9">
    <name type="scientific">Ligilactobacillus faecis</name>
    <dbReference type="NCBI Taxonomy" id="762833"/>
    <lineage>
        <taxon>Bacteria</taxon>
        <taxon>Bacillati</taxon>
        <taxon>Bacillota</taxon>
        <taxon>Bacilli</taxon>
        <taxon>Lactobacillales</taxon>
        <taxon>Lactobacillaceae</taxon>
        <taxon>Ligilactobacillus</taxon>
    </lineage>
</organism>
<dbReference type="PROSITE" id="PS00444">
    <property type="entry name" value="POLYPRENYL_SYNTHASE_2"/>
    <property type="match status" value="1"/>
</dbReference>
<evidence type="ECO:0000256" key="4">
    <source>
        <dbReference type="ARBA" id="ARBA00022723"/>
    </source>
</evidence>
<dbReference type="EMBL" id="JBCLUF010000010">
    <property type="protein sequence ID" value="MEY8662032.1"/>
    <property type="molecule type" value="Genomic_DNA"/>
</dbReference>
<keyword evidence="6" id="KW-0414">Isoprene biosynthesis</keyword>
<proteinExistence type="inferred from homology"/>
<reference evidence="8 9" key="1">
    <citation type="submission" date="2024-03" db="EMBL/GenBank/DDBJ databases">
        <title>Mouse gut bacterial collection (mGBC) of GemPharmatech.</title>
        <authorList>
            <person name="He Y."/>
            <person name="Dong L."/>
            <person name="Wu D."/>
            <person name="Gao X."/>
            <person name="Lin Z."/>
        </authorList>
    </citation>
    <scope>NUCLEOTIDE SEQUENCE [LARGE SCALE GENOMIC DNA]</scope>
    <source>
        <strain evidence="8 9">15-30</strain>
    </source>
</reference>
<dbReference type="PANTHER" id="PTHR43281:SF1">
    <property type="entry name" value="FARNESYL DIPHOSPHATE SYNTHASE"/>
    <property type="match status" value="1"/>
</dbReference>
<dbReference type="Pfam" id="PF00348">
    <property type="entry name" value="polyprenyl_synt"/>
    <property type="match status" value="1"/>
</dbReference>
<keyword evidence="9" id="KW-1185">Reference proteome</keyword>
<dbReference type="Gene3D" id="1.10.600.10">
    <property type="entry name" value="Farnesyl Diphosphate Synthase"/>
    <property type="match status" value="1"/>
</dbReference>
<evidence type="ECO:0000313" key="9">
    <source>
        <dbReference type="Proteomes" id="UP001565236"/>
    </source>
</evidence>
<dbReference type="SUPFAM" id="SSF48576">
    <property type="entry name" value="Terpenoid synthases"/>
    <property type="match status" value="1"/>
</dbReference>
<dbReference type="Proteomes" id="UP001565236">
    <property type="component" value="Unassembled WGS sequence"/>
</dbReference>
<dbReference type="InterPro" id="IPR008949">
    <property type="entry name" value="Isoprenoid_synthase_dom_sf"/>
</dbReference>
<dbReference type="InterPro" id="IPR000092">
    <property type="entry name" value="Polyprenyl_synt"/>
</dbReference>
<evidence type="ECO:0000256" key="1">
    <source>
        <dbReference type="ARBA" id="ARBA00001946"/>
    </source>
</evidence>
<comment type="caution">
    <text evidence="8">The sequence shown here is derived from an EMBL/GenBank/DDBJ whole genome shotgun (WGS) entry which is preliminary data.</text>
</comment>
<evidence type="ECO:0000256" key="3">
    <source>
        <dbReference type="ARBA" id="ARBA00022679"/>
    </source>
</evidence>
<keyword evidence="5" id="KW-0460">Magnesium</keyword>
<dbReference type="CDD" id="cd00685">
    <property type="entry name" value="Trans_IPPS_HT"/>
    <property type="match status" value="1"/>
</dbReference>
<dbReference type="SFLD" id="SFLDS00005">
    <property type="entry name" value="Isoprenoid_Synthase_Type_I"/>
    <property type="match status" value="1"/>
</dbReference>
<dbReference type="NCBIfam" id="NF045485">
    <property type="entry name" value="FPPsyn"/>
    <property type="match status" value="1"/>
</dbReference>
<evidence type="ECO:0000313" key="8">
    <source>
        <dbReference type="EMBL" id="MEY8662032.1"/>
    </source>
</evidence>
<evidence type="ECO:0000256" key="2">
    <source>
        <dbReference type="ARBA" id="ARBA00006706"/>
    </source>
</evidence>
<dbReference type="PANTHER" id="PTHR43281">
    <property type="entry name" value="FARNESYL DIPHOSPHATE SYNTHASE"/>
    <property type="match status" value="1"/>
</dbReference>
<name>A0ABV4DNI6_9LACO</name>
<gene>
    <name evidence="8" type="ORF">AALT52_03880</name>
</gene>
<protein>
    <submittedName>
        <fullName evidence="8">Polyprenyl synthetase family protein</fullName>
    </submittedName>
</protein>
<sequence length="298" mass="32665">MNEKNSLQAFQAKYLPQLEEQMLNKLETYASHKVLKEAMQYSVEAGGKRIRPLLVLLVCQAGGRPIEQNALQVAGSLEFMHTYSLIHDDLPEMDNDDLRRGKPTNHKVFGQDIAVLAGDALLTESLGWLTETTLLPETKVALINALAKAAGANGMVAGQAGDILGEKQKLTLEQLIKVHQNKTGRLLEYACFAGGILANGTSRACAILADFGAKFGLAFQIYDDILDVTATTAELGKAVHKDQDHNKNTYPLILGLDKAKIALITLVSELESKLEELASEGFETSLLRQLLDYFKIRK</sequence>
<keyword evidence="4" id="KW-0479">Metal-binding</keyword>
<evidence type="ECO:0000256" key="6">
    <source>
        <dbReference type="ARBA" id="ARBA00023229"/>
    </source>
</evidence>
<dbReference type="InterPro" id="IPR033749">
    <property type="entry name" value="Polyprenyl_synt_CS"/>
</dbReference>
<accession>A0ABV4DNI6</accession>
<evidence type="ECO:0000256" key="5">
    <source>
        <dbReference type="ARBA" id="ARBA00022842"/>
    </source>
</evidence>
<dbReference type="RefSeq" id="WP_369941397.1">
    <property type="nucleotide sequence ID" value="NZ_JBCLUF010000010.1"/>
</dbReference>
<evidence type="ECO:0000256" key="7">
    <source>
        <dbReference type="RuleBase" id="RU004466"/>
    </source>
</evidence>
<dbReference type="SFLD" id="SFLDG01017">
    <property type="entry name" value="Polyprenyl_Transferase_Like"/>
    <property type="match status" value="1"/>
</dbReference>
<comment type="cofactor">
    <cofactor evidence="1">
        <name>Mg(2+)</name>
        <dbReference type="ChEBI" id="CHEBI:18420"/>
    </cofactor>
</comment>
<keyword evidence="3 7" id="KW-0808">Transferase</keyword>
<dbReference type="InterPro" id="IPR053378">
    <property type="entry name" value="Prenyl_diphosphate_synthase"/>
</dbReference>
<comment type="similarity">
    <text evidence="2 7">Belongs to the FPP/GGPP synthase family.</text>
</comment>
<dbReference type="PROSITE" id="PS00723">
    <property type="entry name" value="POLYPRENYL_SYNTHASE_1"/>
    <property type="match status" value="1"/>
</dbReference>